<sequence>QTSISLLDNGATVRCWSFAALWGGDQVRSVLAVVCSSSPSCGCAWETDEPQTCRHPPRISPSCESAMTN</sequence>
<organism evidence="1">
    <name type="scientific">Ixodes ricinus</name>
    <name type="common">Common tick</name>
    <name type="synonym">Acarus ricinus</name>
    <dbReference type="NCBI Taxonomy" id="34613"/>
    <lineage>
        <taxon>Eukaryota</taxon>
        <taxon>Metazoa</taxon>
        <taxon>Ecdysozoa</taxon>
        <taxon>Arthropoda</taxon>
        <taxon>Chelicerata</taxon>
        <taxon>Arachnida</taxon>
        <taxon>Acari</taxon>
        <taxon>Parasitiformes</taxon>
        <taxon>Ixodida</taxon>
        <taxon>Ixodoidea</taxon>
        <taxon>Ixodidae</taxon>
        <taxon>Ixodinae</taxon>
        <taxon>Ixodes</taxon>
    </lineage>
</organism>
<dbReference type="AlphaFoldDB" id="A0A147BT42"/>
<reference evidence="1" key="1">
    <citation type="journal article" date="2018" name="PLoS Negl. Trop. Dis.">
        <title>Sialome diversity of ticks revealed by RNAseq of single tick salivary glands.</title>
        <authorList>
            <person name="Perner J."/>
            <person name="Kropackova S."/>
            <person name="Kopacek P."/>
            <person name="Ribeiro J.M."/>
        </authorList>
    </citation>
    <scope>NUCLEOTIDE SEQUENCE</scope>
    <source>
        <strain evidence="1">Siblings of single egg batch collected in Ceske Budejovice</strain>
        <tissue evidence="1">Salivary glands</tissue>
    </source>
</reference>
<dbReference type="EMBL" id="GEGO01001484">
    <property type="protein sequence ID" value="JAR93920.1"/>
    <property type="molecule type" value="Transcribed_RNA"/>
</dbReference>
<protein>
    <submittedName>
        <fullName evidence="1">Uncharacterized protein</fullName>
    </submittedName>
</protein>
<name>A0A147BT42_IXORI</name>
<feature type="non-terminal residue" evidence="1">
    <location>
        <position position="1"/>
    </location>
</feature>
<proteinExistence type="predicted"/>
<accession>A0A147BT42</accession>
<evidence type="ECO:0000313" key="1">
    <source>
        <dbReference type="EMBL" id="JAR93920.1"/>
    </source>
</evidence>